<dbReference type="Proteomes" id="UP001362999">
    <property type="component" value="Unassembled WGS sequence"/>
</dbReference>
<evidence type="ECO:0000313" key="1">
    <source>
        <dbReference type="EMBL" id="KAK7026907.1"/>
    </source>
</evidence>
<dbReference type="AlphaFoldDB" id="A0AAW0BK36"/>
<proteinExistence type="predicted"/>
<comment type="caution">
    <text evidence="1">The sequence shown here is derived from an EMBL/GenBank/DDBJ whole genome shotgun (WGS) entry which is preliminary data.</text>
</comment>
<dbReference type="EMBL" id="JAWWNJ010000030">
    <property type="protein sequence ID" value="KAK7026907.1"/>
    <property type="molecule type" value="Genomic_DNA"/>
</dbReference>
<evidence type="ECO:0000313" key="2">
    <source>
        <dbReference type="Proteomes" id="UP001362999"/>
    </source>
</evidence>
<name>A0AAW0BK36_9AGAR</name>
<organism evidence="1 2">
    <name type="scientific">Favolaschia claudopus</name>
    <dbReference type="NCBI Taxonomy" id="2862362"/>
    <lineage>
        <taxon>Eukaryota</taxon>
        <taxon>Fungi</taxon>
        <taxon>Dikarya</taxon>
        <taxon>Basidiomycota</taxon>
        <taxon>Agaricomycotina</taxon>
        <taxon>Agaricomycetes</taxon>
        <taxon>Agaricomycetidae</taxon>
        <taxon>Agaricales</taxon>
        <taxon>Marasmiineae</taxon>
        <taxon>Mycenaceae</taxon>
        <taxon>Favolaschia</taxon>
    </lineage>
</organism>
<sequence length="90" mass="9838">MSCILTSLLYTPTPSGDMVHSALSASQNSRLLCEHMESLEVATESAYEQTQRALVISMRITPAEKRQACPRSRGCSVPKLKTIKTVVDAL</sequence>
<reference evidence="1 2" key="1">
    <citation type="journal article" date="2024" name="J Genomics">
        <title>Draft genome sequencing and assembly of Favolaschia claudopus CIRM-BRFM 2984 isolated from oak limbs.</title>
        <authorList>
            <person name="Navarro D."/>
            <person name="Drula E."/>
            <person name="Chaduli D."/>
            <person name="Cazenave R."/>
            <person name="Ahrendt S."/>
            <person name="Wang J."/>
            <person name="Lipzen A."/>
            <person name="Daum C."/>
            <person name="Barry K."/>
            <person name="Grigoriev I.V."/>
            <person name="Favel A."/>
            <person name="Rosso M.N."/>
            <person name="Martin F."/>
        </authorList>
    </citation>
    <scope>NUCLEOTIDE SEQUENCE [LARGE SCALE GENOMIC DNA]</scope>
    <source>
        <strain evidence="1 2">CIRM-BRFM 2984</strain>
    </source>
</reference>
<gene>
    <name evidence="1" type="ORF">R3P38DRAFT_3268019</name>
</gene>
<keyword evidence="2" id="KW-1185">Reference proteome</keyword>
<accession>A0AAW0BK36</accession>
<protein>
    <submittedName>
        <fullName evidence="1">Uncharacterized protein</fullName>
    </submittedName>
</protein>